<accession>A0A1N6W2X7</accession>
<organism evidence="3 4">
    <name type="scientific">Pontibacter lucknowensis</name>
    <dbReference type="NCBI Taxonomy" id="1077936"/>
    <lineage>
        <taxon>Bacteria</taxon>
        <taxon>Pseudomonadati</taxon>
        <taxon>Bacteroidota</taxon>
        <taxon>Cytophagia</taxon>
        <taxon>Cytophagales</taxon>
        <taxon>Hymenobacteraceae</taxon>
        <taxon>Pontibacter</taxon>
    </lineage>
</organism>
<dbReference type="InterPro" id="IPR052698">
    <property type="entry name" value="MoCofactor_Util/Proc"/>
</dbReference>
<feature type="domain" description="XdhC- CoxI" evidence="1">
    <location>
        <begin position="15"/>
        <end position="81"/>
    </location>
</feature>
<dbReference type="STRING" id="1077936.SAMN05421545_1334"/>
<dbReference type="PANTHER" id="PTHR30388:SF6">
    <property type="entry name" value="XANTHINE DEHYDROGENASE SUBUNIT A-RELATED"/>
    <property type="match status" value="1"/>
</dbReference>
<dbReference type="OrthoDB" id="9773039at2"/>
<gene>
    <name evidence="3" type="ORF">SAMN05421545_1334</name>
</gene>
<dbReference type="Proteomes" id="UP000185924">
    <property type="component" value="Unassembled WGS sequence"/>
</dbReference>
<feature type="domain" description="XdhC Rossmann" evidence="2">
    <location>
        <begin position="208"/>
        <end position="352"/>
    </location>
</feature>
<dbReference type="Pfam" id="PF02625">
    <property type="entry name" value="XdhC_CoxI"/>
    <property type="match status" value="2"/>
</dbReference>
<dbReference type="PANTHER" id="PTHR30388">
    <property type="entry name" value="ALDEHYDE OXIDOREDUCTASE MOLYBDENUM COFACTOR ASSEMBLY PROTEIN"/>
    <property type="match status" value="1"/>
</dbReference>
<evidence type="ECO:0000313" key="4">
    <source>
        <dbReference type="Proteomes" id="UP000185924"/>
    </source>
</evidence>
<proteinExistence type="predicted"/>
<dbReference type="InterPro" id="IPR003777">
    <property type="entry name" value="XdhC_CoxI"/>
</dbReference>
<protein>
    <submittedName>
        <fullName evidence="3">Xanthine and CO dehydrogenase maturation factor, XdhC/CoxF family</fullName>
    </submittedName>
</protein>
<reference evidence="4" key="1">
    <citation type="submission" date="2017-01" db="EMBL/GenBank/DDBJ databases">
        <authorList>
            <person name="Varghese N."/>
            <person name="Submissions S."/>
        </authorList>
    </citation>
    <scope>NUCLEOTIDE SEQUENCE [LARGE SCALE GENOMIC DNA]</scope>
    <source>
        <strain evidence="4">DM9</strain>
    </source>
</reference>
<evidence type="ECO:0000313" key="3">
    <source>
        <dbReference type="EMBL" id="SIQ84459.1"/>
    </source>
</evidence>
<keyword evidence="4" id="KW-1185">Reference proteome</keyword>
<dbReference type="InterPro" id="IPR027051">
    <property type="entry name" value="XdhC_Rossmann_dom"/>
</dbReference>
<name>A0A1N6W2X7_9BACT</name>
<dbReference type="Pfam" id="PF13478">
    <property type="entry name" value="XdhC_C"/>
    <property type="match status" value="1"/>
</dbReference>
<feature type="domain" description="XdhC- CoxI" evidence="1">
    <location>
        <begin position="124"/>
        <end position="188"/>
    </location>
</feature>
<dbReference type="AlphaFoldDB" id="A0A1N6W2X7"/>
<dbReference type="RefSeq" id="WP_076421560.1">
    <property type="nucleotide sequence ID" value="NZ_FTNM01000002.1"/>
</dbReference>
<dbReference type="Gene3D" id="3.40.50.720">
    <property type="entry name" value="NAD(P)-binding Rossmann-like Domain"/>
    <property type="match status" value="1"/>
</dbReference>
<evidence type="ECO:0000259" key="1">
    <source>
        <dbReference type="Pfam" id="PF02625"/>
    </source>
</evidence>
<evidence type="ECO:0000259" key="2">
    <source>
        <dbReference type="Pfam" id="PF13478"/>
    </source>
</evidence>
<dbReference type="EMBL" id="FTNM01000002">
    <property type="protein sequence ID" value="SIQ84459.1"/>
    <property type="molecule type" value="Genomic_DNA"/>
</dbReference>
<sequence>MKELQDIVGAYELARQEGKQAALATVVQVQGSSYRRPGARMLVTEDGQLTGAISGGCLEGDALRKARLVMHEQKSMLVTYDTTDEDDAQLGVGLGCNGIIQILIEPINPNDPANPITFFQAFLNNRQSAVIVTLFSLENRTSLQPGTCLFIPERGALAGTCTDAMLQEALLRDAQQVLAQRESFTKTYMTDEGTLTGFVELLQPAVSLVVVGAGNDAIPVVNMAAILGWQVTVVDGRATYAKTSRFPAAQQVLVAKPEQVLTQLKPDEQTVFVLMTHNYNYDLAMLRQLLPLAIPYIGSLGPKKKLERMLAELQDEGMEISEEMLQRVYGPTGLEIGAETSEEIALSILAEIKAVLANKSGGFLRDKPGAIHDRGDENLELGKQTSVSGCFL</sequence>